<dbReference type="Pfam" id="PF11962">
    <property type="entry name" value="Peptidase_G2"/>
    <property type="match status" value="1"/>
</dbReference>
<dbReference type="Proteomes" id="UP000309170">
    <property type="component" value="Unassembled WGS sequence"/>
</dbReference>
<feature type="region of interest" description="Disordered" evidence="1">
    <location>
        <begin position="26"/>
        <end position="65"/>
    </location>
</feature>
<gene>
    <name evidence="3" type="ORF">FC678_12770</name>
</gene>
<sequence>MNLSSICTLSPLPGIEPIRGFVAHSEGTGTIASGDSSHAEGSGTRASGFAAHSEGSGTIASGDLSHTEGLSTTANGFEGAHIMGRNGAVNATDGDPTYSWNVAFGAVAYDVTGLVGKILNNGNMFVDGAYLTPAGDYAEMFETADGNSIDVGYFVTVSTEDKIRKAASNDLFILGITSATPGLLGNSGCLRWQGKYLTDEWGRKKYHEVTIPAQKDEEGNVIIPERKIMQPIPNPEWNPHEEYTSRVNRPEWVAVGLIGQVLVRDDGTCETHGYCWSNDDGIVTQFR</sequence>
<accession>A0A9X8ZGR6</accession>
<proteinExistence type="predicted"/>
<reference evidence="3 4" key="1">
    <citation type="journal article" date="2019" name="Environ. Microbiol.">
        <title>An active ?-lactamase is a part of an orchestrated cell wall stress resistance network of Bacillus subtilis and related rhizosphere species.</title>
        <authorList>
            <person name="Bucher T."/>
            <person name="Keren-Paz A."/>
            <person name="Hausser J."/>
            <person name="Olender T."/>
            <person name="Cytryn E."/>
            <person name="Kolodkin-Gal I."/>
        </authorList>
    </citation>
    <scope>NUCLEOTIDE SEQUENCE [LARGE SCALE GENOMIC DNA]</scope>
    <source>
        <strain evidence="3 4">I4</strain>
    </source>
</reference>
<name>A0A9X8ZGR6_9BACI</name>
<protein>
    <recommendedName>
        <fullName evidence="2">Peptidase G2 IMC autoproteolytic cleavage domain-containing protein</fullName>
    </recommendedName>
</protein>
<evidence type="ECO:0000259" key="2">
    <source>
        <dbReference type="Pfam" id="PF11962"/>
    </source>
</evidence>
<dbReference type="InterPro" id="IPR021865">
    <property type="entry name" value="Peptidase_G2"/>
</dbReference>
<evidence type="ECO:0000256" key="1">
    <source>
        <dbReference type="SAM" id="MobiDB-lite"/>
    </source>
</evidence>
<evidence type="ECO:0000313" key="4">
    <source>
        <dbReference type="Proteomes" id="UP000309170"/>
    </source>
</evidence>
<evidence type="ECO:0000313" key="3">
    <source>
        <dbReference type="EMBL" id="TKH11177.1"/>
    </source>
</evidence>
<feature type="compositionally biased region" description="Polar residues" evidence="1">
    <location>
        <begin position="27"/>
        <end position="36"/>
    </location>
</feature>
<dbReference type="EMBL" id="SZNT01000167">
    <property type="protein sequence ID" value="TKH11177.1"/>
    <property type="molecule type" value="Genomic_DNA"/>
</dbReference>
<feature type="domain" description="Peptidase G2 IMC autoproteolytic cleavage" evidence="2">
    <location>
        <begin position="96"/>
        <end position="278"/>
    </location>
</feature>
<dbReference type="Gene3D" id="2.40.300.10">
    <property type="entry name" value="Head decoration protein D"/>
    <property type="match status" value="1"/>
</dbReference>
<dbReference type="Gene3D" id="4.10.80.40">
    <property type="entry name" value="succinate dehydrogenase protein domain"/>
    <property type="match status" value="1"/>
</dbReference>
<organism evidence="3 4">
    <name type="scientific">Peribacillus simplex</name>
    <dbReference type="NCBI Taxonomy" id="1478"/>
    <lineage>
        <taxon>Bacteria</taxon>
        <taxon>Bacillati</taxon>
        <taxon>Bacillota</taxon>
        <taxon>Bacilli</taxon>
        <taxon>Bacillales</taxon>
        <taxon>Bacillaceae</taxon>
        <taxon>Peribacillus</taxon>
    </lineage>
</organism>
<comment type="caution">
    <text evidence="3">The sequence shown here is derived from an EMBL/GenBank/DDBJ whole genome shotgun (WGS) entry which is preliminary data.</text>
</comment>
<dbReference type="AlphaFoldDB" id="A0A9X8ZGR6"/>